<accession>A0ABP9UH10</accession>
<evidence type="ECO:0000313" key="2">
    <source>
        <dbReference type="Proteomes" id="UP001476282"/>
    </source>
</evidence>
<evidence type="ECO:0000313" key="1">
    <source>
        <dbReference type="EMBL" id="GAA5480960.1"/>
    </source>
</evidence>
<keyword evidence="2" id="KW-1185">Reference proteome</keyword>
<organism evidence="1 2">
    <name type="scientific">Haloferula sargassicola</name>
    <dbReference type="NCBI Taxonomy" id="490096"/>
    <lineage>
        <taxon>Bacteria</taxon>
        <taxon>Pseudomonadati</taxon>
        <taxon>Verrucomicrobiota</taxon>
        <taxon>Verrucomicrobiia</taxon>
        <taxon>Verrucomicrobiales</taxon>
        <taxon>Verrucomicrobiaceae</taxon>
        <taxon>Haloferula</taxon>
    </lineage>
</organism>
<evidence type="ECO:0008006" key="3">
    <source>
        <dbReference type="Google" id="ProtNLM"/>
    </source>
</evidence>
<protein>
    <recommendedName>
        <fullName evidence="3">Lipoprotein</fullName>
    </recommendedName>
</protein>
<dbReference type="Proteomes" id="UP001476282">
    <property type="component" value="Unassembled WGS sequence"/>
</dbReference>
<comment type="caution">
    <text evidence="1">The sequence shown here is derived from an EMBL/GenBank/DDBJ whole genome shotgun (WGS) entry which is preliminary data.</text>
</comment>
<gene>
    <name evidence="1" type="ORF">Hsar01_00165</name>
</gene>
<dbReference type="PROSITE" id="PS51257">
    <property type="entry name" value="PROKAR_LIPOPROTEIN"/>
    <property type="match status" value="1"/>
</dbReference>
<dbReference type="RefSeq" id="WP_353565117.1">
    <property type="nucleotide sequence ID" value="NZ_BAABRI010000001.1"/>
</dbReference>
<proteinExistence type="predicted"/>
<dbReference type="EMBL" id="BAABRI010000001">
    <property type="protein sequence ID" value="GAA5480960.1"/>
    <property type="molecule type" value="Genomic_DNA"/>
</dbReference>
<reference evidence="1 2" key="1">
    <citation type="submission" date="2024-02" db="EMBL/GenBank/DDBJ databases">
        <title>Haloferula sargassicola NBRC 104335.</title>
        <authorList>
            <person name="Ichikawa N."/>
            <person name="Katano-Makiyama Y."/>
            <person name="Hidaka K."/>
        </authorList>
    </citation>
    <scope>NUCLEOTIDE SEQUENCE [LARGE SCALE GENOMIC DNA]</scope>
    <source>
        <strain evidence="1 2">NBRC 104335</strain>
    </source>
</reference>
<name>A0ABP9UH10_9BACT</name>
<sequence>MKRLILLVPALLLFGCSQEIPPQGGTVTALNPARDFQVVEGEATVDDIARFLAGRPVLHGTQLSEWQRRDGDYHTHALTMDVRWRNAGARRTVREAQYYYTTTRNAMGSPSTVVYPFGGPDILYATSMFPKASTYVLLGLEKAGSVPDLSAGNPLPLLSSLASVLEEPILHGYFITEEMRKAPPVTPILMTSLALMGDRVESVSGIDAAGRQGVEIRFRDVHGGGSKRVIYVSADLSNGGFGSFQPWLDRYAGGAVYFKAASYLPHDSSFSQIRSWVLNKAGVVLQDDSGIPYKYFDQGTWNTTLLGTYERPIPLFAKFRQPELAAAYDSIGGAGPSIPFGSGYHMRPEQANLQVHRRR</sequence>